<dbReference type="Proteomes" id="UP001174934">
    <property type="component" value="Unassembled WGS sequence"/>
</dbReference>
<reference evidence="8" key="1">
    <citation type="submission" date="2023-06" db="EMBL/GenBank/DDBJ databases">
        <title>Genome-scale phylogeny and comparative genomics of the fungal order Sordariales.</title>
        <authorList>
            <consortium name="Lawrence Berkeley National Laboratory"/>
            <person name="Hensen N."/>
            <person name="Bonometti L."/>
            <person name="Westerberg I."/>
            <person name="Brannstrom I.O."/>
            <person name="Guillou S."/>
            <person name="Cros-Aarteil S."/>
            <person name="Calhoun S."/>
            <person name="Haridas S."/>
            <person name="Kuo A."/>
            <person name="Mondo S."/>
            <person name="Pangilinan J."/>
            <person name="Riley R."/>
            <person name="LaButti K."/>
            <person name="Andreopoulos B."/>
            <person name="Lipzen A."/>
            <person name="Chen C."/>
            <person name="Yanf M."/>
            <person name="Daum C."/>
            <person name="Ng V."/>
            <person name="Clum A."/>
            <person name="Steindorff A."/>
            <person name="Ohm R."/>
            <person name="Martin F."/>
            <person name="Silar P."/>
            <person name="Natvig D."/>
            <person name="Lalanne C."/>
            <person name="Gautier V."/>
            <person name="Ament-velasquez S.L."/>
            <person name="Kruys A."/>
            <person name="Hutchinson M.I."/>
            <person name="Powell A.J."/>
            <person name="Barry K."/>
            <person name="Miller A.N."/>
            <person name="Grigoriev I.V."/>
            <person name="Debuchy R."/>
            <person name="Gladieux P."/>
            <person name="Thoren M.H."/>
            <person name="Johannesson H."/>
        </authorList>
    </citation>
    <scope>NUCLEOTIDE SEQUENCE</scope>
    <source>
        <strain evidence="8">SMH3391-2</strain>
    </source>
</reference>
<name>A0AA39XLC0_9PEZI</name>
<dbReference type="Pfam" id="PF07690">
    <property type="entry name" value="MFS_1"/>
    <property type="match status" value="1"/>
</dbReference>
<comment type="caution">
    <text evidence="8">The sequence shown here is derived from an EMBL/GenBank/DDBJ whole genome shotgun (WGS) entry which is preliminary data.</text>
</comment>
<feature type="transmembrane region" description="Helical" evidence="6">
    <location>
        <begin position="72"/>
        <end position="93"/>
    </location>
</feature>
<feature type="transmembrane region" description="Helical" evidence="6">
    <location>
        <begin position="495"/>
        <end position="515"/>
    </location>
</feature>
<dbReference type="Gene3D" id="1.20.1250.20">
    <property type="entry name" value="MFS general substrate transporter like domains"/>
    <property type="match status" value="1"/>
</dbReference>
<dbReference type="InterPro" id="IPR036259">
    <property type="entry name" value="MFS_trans_sf"/>
</dbReference>
<evidence type="ECO:0000256" key="4">
    <source>
        <dbReference type="ARBA" id="ARBA00023136"/>
    </source>
</evidence>
<evidence type="ECO:0000259" key="7">
    <source>
        <dbReference type="PROSITE" id="PS50850"/>
    </source>
</evidence>
<sequence>MPGWDYAFSLTREAVKAATPPGTVRLIEHSATQRNGKYVDRVVKFPTPTADPADPLNWAPWMKTACLMTVSLYAFVSNFVSASLAPALVIWNVEFPESARPFQDLTQLVAFNVLLLGLGNMVWVPLANVFGRRPILVLSAMTLFIASICGAYTTVFSHVLAIRVFQGIGGSVSETVAPAIVGDMFFVHERGTWMALYTASLVSGSVVGGISGGYIAVRLGWFSIFWVSAALSGITLLCAALLVPETLYERKSPCLPVHRAIPRNYRYWHRTTAPYLSLGTLPSMHMTLPSRFLGSLDQDLNMTWYHDSSSCDLSSADTSSSIDAPRFSKQGRSMRSSRRTTAATARYPPFTYLRSLRFGMYRGNLLYQFMKPWFTLRLPSTWIVMLQYGGLVGGMAVISTVGPQILSLPPYQWGQNSGLLFIGALVGIVLGGLYSSMLADERLKHFAKHQDHGFAEPESRIPIMLPSLAIATGGLLVFGFCAEYPGKYQWLGLEFAFGMMAFALVQVPSVWFNYLIDAYAQLASDCFVMTCILRGVIPFAWTFFVSQWIERDGYLIPFGGFTVMMGVFALLIVPLIWTGKRMRIATARFVVANQ</sequence>
<feature type="transmembrane region" description="Helical" evidence="6">
    <location>
        <begin position="418"/>
        <end position="439"/>
    </location>
</feature>
<dbReference type="PANTHER" id="PTHR23502">
    <property type="entry name" value="MAJOR FACILITATOR SUPERFAMILY"/>
    <property type="match status" value="1"/>
</dbReference>
<proteinExistence type="predicted"/>
<keyword evidence="9" id="KW-1185">Reference proteome</keyword>
<dbReference type="AlphaFoldDB" id="A0AA39XLC0"/>
<feature type="domain" description="Major facilitator superfamily (MFS) profile" evidence="7">
    <location>
        <begin position="66"/>
        <end position="594"/>
    </location>
</feature>
<evidence type="ECO:0000256" key="2">
    <source>
        <dbReference type="ARBA" id="ARBA00022692"/>
    </source>
</evidence>
<dbReference type="InterPro" id="IPR011701">
    <property type="entry name" value="MFS"/>
</dbReference>
<feature type="transmembrane region" description="Helical" evidence="6">
    <location>
        <begin position="460"/>
        <end position="480"/>
    </location>
</feature>
<protein>
    <submittedName>
        <fullName evidence="8">Major facilitator superfamily domain-containing protein</fullName>
    </submittedName>
</protein>
<dbReference type="InterPro" id="IPR020846">
    <property type="entry name" value="MFS_dom"/>
</dbReference>
<evidence type="ECO:0000256" key="6">
    <source>
        <dbReference type="SAM" id="Phobius"/>
    </source>
</evidence>
<feature type="transmembrane region" description="Helical" evidence="6">
    <location>
        <begin position="135"/>
        <end position="154"/>
    </location>
</feature>
<evidence type="ECO:0000256" key="1">
    <source>
        <dbReference type="ARBA" id="ARBA00004141"/>
    </source>
</evidence>
<evidence type="ECO:0000256" key="3">
    <source>
        <dbReference type="ARBA" id="ARBA00022989"/>
    </source>
</evidence>
<dbReference type="SUPFAM" id="SSF103473">
    <property type="entry name" value="MFS general substrate transporter"/>
    <property type="match status" value="1"/>
</dbReference>
<accession>A0AA39XLC0</accession>
<dbReference type="GO" id="GO:0022857">
    <property type="term" value="F:transmembrane transporter activity"/>
    <property type="evidence" value="ECO:0007669"/>
    <property type="project" value="InterPro"/>
</dbReference>
<feature type="transmembrane region" description="Helical" evidence="6">
    <location>
        <begin position="193"/>
        <end position="217"/>
    </location>
</feature>
<evidence type="ECO:0000256" key="5">
    <source>
        <dbReference type="SAM" id="MobiDB-lite"/>
    </source>
</evidence>
<keyword evidence="3 6" id="KW-1133">Transmembrane helix</keyword>
<keyword evidence="4 6" id="KW-0472">Membrane</keyword>
<gene>
    <name evidence="8" type="ORF">B0T17DRAFT_484724</name>
</gene>
<keyword evidence="2 6" id="KW-0812">Transmembrane</keyword>
<feature type="transmembrane region" description="Helical" evidence="6">
    <location>
        <begin position="160"/>
        <end position="181"/>
    </location>
</feature>
<feature type="transmembrane region" description="Helical" evidence="6">
    <location>
        <begin position="555"/>
        <end position="578"/>
    </location>
</feature>
<comment type="subcellular location">
    <subcellularLocation>
        <location evidence="1">Membrane</location>
        <topology evidence="1">Multi-pass membrane protein</topology>
    </subcellularLocation>
</comment>
<feature type="compositionally biased region" description="Low complexity" evidence="5">
    <location>
        <begin position="311"/>
        <end position="323"/>
    </location>
</feature>
<feature type="transmembrane region" description="Helical" evidence="6">
    <location>
        <begin position="527"/>
        <end position="549"/>
    </location>
</feature>
<evidence type="ECO:0000313" key="9">
    <source>
        <dbReference type="Proteomes" id="UP001174934"/>
    </source>
</evidence>
<dbReference type="PANTHER" id="PTHR23502:SF181">
    <property type="entry name" value="MAJOR FACILITATOR SUPERFAMILY (MFS) PROFILE DOMAIN-CONTAINING PROTEIN"/>
    <property type="match status" value="1"/>
</dbReference>
<organism evidence="8 9">
    <name type="scientific">Bombardia bombarda</name>
    <dbReference type="NCBI Taxonomy" id="252184"/>
    <lineage>
        <taxon>Eukaryota</taxon>
        <taxon>Fungi</taxon>
        <taxon>Dikarya</taxon>
        <taxon>Ascomycota</taxon>
        <taxon>Pezizomycotina</taxon>
        <taxon>Sordariomycetes</taxon>
        <taxon>Sordariomycetidae</taxon>
        <taxon>Sordariales</taxon>
        <taxon>Lasiosphaeriaceae</taxon>
        <taxon>Bombardia</taxon>
    </lineage>
</organism>
<evidence type="ECO:0000313" key="8">
    <source>
        <dbReference type="EMBL" id="KAK0636153.1"/>
    </source>
</evidence>
<feature type="transmembrane region" description="Helical" evidence="6">
    <location>
        <begin position="378"/>
        <end position="398"/>
    </location>
</feature>
<dbReference type="GO" id="GO:0005886">
    <property type="term" value="C:plasma membrane"/>
    <property type="evidence" value="ECO:0007669"/>
    <property type="project" value="TreeGrafter"/>
</dbReference>
<feature type="region of interest" description="Disordered" evidence="5">
    <location>
        <begin position="311"/>
        <end position="341"/>
    </location>
</feature>
<dbReference type="PROSITE" id="PS50850">
    <property type="entry name" value="MFS"/>
    <property type="match status" value="1"/>
</dbReference>
<feature type="transmembrane region" description="Helical" evidence="6">
    <location>
        <begin position="223"/>
        <end position="243"/>
    </location>
</feature>
<dbReference type="Gene3D" id="1.20.1720.10">
    <property type="entry name" value="Multidrug resistance protein D"/>
    <property type="match status" value="1"/>
</dbReference>
<feature type="transmembrane region" description="Helical" evidence="6">
    <location>
        <begin position="105"/>
        <end position="123"/>
    </location>
</feature>
<dbReference type="EMBL" id="JAULSR010000001">
    <property type="protein sequence ID" value="KAK0636153.1"/>
    <property type="molecule type" value="Genomic_DNA"/>
</dbReference>